<keyword evidence="2" id="KW-0326">Glycosidase</keyword>
<dbReference type="Proteomes" id="UP000654345">
    <property type="component" value="Unassembled WGS sequence"/>
</dbReference>
<evidence type="ECO:0000313" key="5">
    <source>
        <dbReference type="Proteomes" id="UP000654345"/>
    </source>
</evidence>
<dbReference type="Gene3D" id="3.20.20.80">
    <property type="entry name" value="Glycosidases"/>
    <property type="match status" value="2"/>
</dbReference>
<keyword evidence="1" id="KW-0378">Hydrolase</keyword>
<comment type="caution">
    <text evidence="4">The sequence shown here is derived from an EMBL/GenBank/DDBJ whole genome shotgun (WGS) entry which is preliminary data.</text>
</comment>
<accession>A0ABQ3UX80</accession>
<feature type="domain" description="Glycoside hydrolase family 42 N-terminal" evidence="3">
    <location>
        <begin position="85"/>
        <end position="187"/>
    </location>
</feature>
<gene>
    <name evidence="4" type="ORF">KSB_57760</name>
</gene>
<dbReference type="SUPFAM" id="SSF51445">
    <property type="entry name" value="(Trans)glycosidases"/>
    <property type="match status" value="1"/>
</dbReference>
<evidence type="ECO:0000256" key="2">
    <source>
        <dbReference type="ARBA" id="ARBA00023295"/>
    </source>
</evidence>
<evidence type="ECO:0000256" key="1">
    <source>
        <dbReference type="ARBA" id="ARBA00022801"/>
    </source>
</evidence>
<name>A0ABQ3UX80_9CHLR</name>
<dbReference type="Pfam" id="PF02449">
    <property type="entry name" value="Glyco_hydro_42"/>
    <property type="match status" value="1"/>
</dbReference>
<proteinExistence type="predicted"/>
<sequence>MERKEQTSRTGGTASKLALPLVSEFRLKQATQPLTDAWQRLPIEPRHSTLLGISFRLPQIAAFGLDARSTLQTLLGYPFQLIRLGAYWNRIEPEPGVFSPDELDWQIDAAERAGKQIILCVGPLKTFGYPEFFVPAHHLSSPFPEHTLIKPSAYPSLLEAATTFITRLVERYKQRKSIVAWQLEHEAVDPLGIEHSWRLDAAFVAKEVEALRKADPDRPVMMNGFLPTSLLVYLSQWWQTRDQGDSLAVAQHLADIVGIDYYPRHALLAFGTRTLYLDGSRSPWQHRRRKQLFTTAHAHGQKLMIAEGQAEPWEAVTAPPSPSRQGMYSCLPEQVIANYNTCIRRSQQEAPLYAYLFWGAEYWLLREQCADSSYLQAFVRILEQA</sequence>
<evidence type="ECO:0000259" key="3">
    <source>
        <dbReference type="Pfam" id="PF02449"/>
    </source>
</evidence>
<dbReference type="RefSeq" id="WP_201373719.1">
    <property type="nucleotide sequence ID" value="NZ_BNJG01000002.1"/>
</dbReference>
<keyword evidence="5" id="KW-1185">Reference proteome</keyword>
<dbReference type="EMBL" id="BNJG01000002">
    <property type="protein sequence ID" value="GHO57301.1"/>
    <property type="molecule type" value="Genomic_DNA"/>
</dbReference>
<dbReference type="InterPro" id="IPR017853">
    <property type="entry name" value="GH"/>
</dbReference>
<dbReference type="InterPro" id="IPR013529">
    <property type="entry name" value="Glyco_hydro_42_N"/>
</dbReference>
<protein>
    <recommendedName>
        <fullName evidence="3">Glycoside hydrolase family 42 N-terminal domain-containing protein</fullName>
    </recommendedName>
</protein>
<evidence type="ECO:0000313" key="4">
    <source>
        <dbReference type="EMBL" id="GHO57301.1"/>
    </source>
</evidence>
<reference evidence="4 5" key="1">
    <citation type="journal article" date="2021" name="Int. J. Syst. Evol. Microbiol.">
        <title>Reticulibacter mediterranei gen. nov., sp. nov., within the new family Reticulibacteraceae fam. nov., and Ktedonospora formicarum gen. nov., sp. nov., Ktedonobacter robiniae sp. nov., Dictyobacter formicarum sp. nov. and Dictyobacter arantiisoli sp. nov., belonging to the class Ktedonobacteria.</title>
        <authorList>
            <person name="Yabe S."/>
            <person name="Zheng Y."/>
            <person name="Wang C.M."/>
            <person name="Sakai Y."/>
            <person name="Abe K."/>
            <person name="Yokota A."/>
            <person name="Donadio S."/>
            <person name="Cavaletti L."/>
            <person name="Monciardini P."/>
        </authorList>
    </citation>
    <scope>NUCLEOTIDE SEQUENCE [LARGE SCALE GENOMIC DNA]</scope>
    <source>
        <strain evidence="4 5">SOSP1-30</strain>
    </source>
</reference>
<organism evidence="4 5">
    <name type="scientific">Ktedonobacter robiniae</name>
    <dbReference type="NCBI Taxonomy" id="2778365"/>
    <lineage>
        <taxon>Bacteria</taxon>
        <taxon>Bacillati</taxon>
        <taxon>Chloroflexota</taxon>
        <taxon>Ktedonobacteria</taxon>
        <taxon>Ktedonobacterales</taxon>
        <taxon>Ktedonobacteraceae</taxon>
        <taxon>Ktedonobacter</taxon>
    </lineage>
</organism>